<protein>
    <submittedName>
        <fullName evidence="2">DUF2236 domain-containing protein</fullName>
    </submittedName>
</protein>
<comment type="caution">
    <text evidence="2">The sequence shown here is derived from an EMBL/GenBank/DDBJ whole genome shotgun (WGS) entry which is preliminary data.</text>
</comment>
<evidence type="ECO:0000259" key="1">
    <source>
        <dbReference type="Pfam" id="PF09995"/>
    </source>
</evidence>
<dbReference type="PANTHER" id="PTHR36151:SF3">
    <property type="entry name" value="ER-BOUND OXYGENASE MPAB_MPAB'_RUBBER OXYGENASE CATALYTIC DOMAIN-CONTAINING PROTEIN"/>
    <property type="match status" value="1"/>
</dbReference>
<organism evidence="2 3">
    <name type="scientific">Alcanivorax profundi</name>
    <dbReference type="NCBI Taxonomy" id="2338368"/>
    <lineage>
        <taxon>Bacteria</taxon>
        <taxon>Pseudomonadati</taxon>
        <taxon>Pseudomonadota</taxon>
        <taxon>Gammaproteobacteria</taxon>
        <taxon>Oceanospirillales</taxon>
        <taxon>Alcanivoracaceae</taxon>
        <taxon>Alcanivorax</taxon>
    </lineage>
</organism>
<dbReference type="EMBL" id="QYYA01000001">
    <property type="protein sequence ID" value="RJG19551.1"/>
    <property type="molecule type" value="Genomic_DNA"/>
</dbReference>
<name>A0A418Y201_9GAMM</name>
<dbReference type="AlphaFoldDB" id="A0A418Y201"/>
<dbReference type="Proteomes" id="UP000283734">
    <property type="component" value="Unassembled WGS sequence"/>
</dbReference>
<dbReference type="Pfam" id="PF09995">
    <property type="entry name" value="MPAB_Lcp_cat"/>
    <property type="match status" value="1"/>
</dbReference>
<proteinExistence type="predicted"/>
<evidence type="ECO:0000313" key="3">
    <source>
        <dbReference type="Proteomes" id="UP000283734"/>
    </source>
</evidence>
<reference evidence="2 3" key="1">
    <citation type="submission" date="2018-09" db="EMBL/GenBank/DDBJ databases">
        <title>Alcanivorax profundi sp. nov., isolated from 1000 m-depth seawater of the Mariana Trench.</title>
        <authorList>
            <person name="Liu J."/>
        </authorList>
    </citation>
    <scope>NUCLEOTIDE SEQUENCE [LARGE SCALE GENOMIC DNA]</scope>
    <source>
        <strain evidence="2 3">MTEO17</strain>
    </source>
</reference>
<dbReference type="InterPro" id="IPR018713">
    <property type="entry name" value="MPAB/Lcp_cat_dom"/>
</dbReference>
<gene>
    <name evidence="2" type="ORF">D4A39_01420</name>
</gene>
<evidence type="ECO:0000313" key="2">
    <source>
        <dbReference type="EMBL" id="RJG19551.1"/>
    </source>
</evidence>
<dbReference type="PANTHER" id="PTHR36151">
    <property type="entry name" value="BLR2777 PROTEIN"/>
    <property type="match status" value="1"/>
</dbReference>
<dbReference type="GO" id="GO:0016491">
    <property type="term" value="F:oxidoreductase activity"/>
    <property type="evidence" value="ECO:0007669"/>
    <property type="project" value="InterPro"/>
</dbReference>
<feature type="domain" description="ER-bound oxygenase mpaB/mpaB'/Rubber oxygenase catalytic" evidence="1">
    <location>
        <begin position="39"/>
        <end position="278"/>
    </location>
</feature>
<sequence length="313" mass="36274">MRHTFYLVSLRQWQKEHSMATTTNNKADPIALGPDSLAWKHAGDNLQLLMAGTTLLLQVSHPVVGAGVGDHSVFKEDPWGRLQRTTEWGLRLLYGGQQGSPQAGRDLREIHRNIKGADEKGRKYFALDPEAYAWVHMTTYYTMVTTQRMFGDKPFTASEEAQLYHEWVQQGRVLGIRDQDMPQTVPAFWEYFHTMVETRLENTDTARYLLDVSLKQVKKPPQLSMMPDWLWARFYRQIGKNATLSTYATLPHALRRKLHVHWTGRLARRFERKRRLIQRLVPLVPAKVRYLPPAYLSVTGQLERLRPVLKEAA</sequence>
<accession>A0A418Y201</accession>
<keyword evidence="3" id="KW-1185">Reference proteome</keyword>